<dbReference type="Proteomes" id="UP001497535">
    <property type="component" value="Unassembled WGS sequence"/>
</dbReference>
<proteinExistence type="predicted"/>
<name>A0ACB0YDL7_MELEN</name>
<gene>
    <name evidence="1" type="ORF">MENTE1834_LOCUS10830</name>
</gene>
<sequence length="52" mass="6480">MWHYNDKIFQNQLFFKHSLTERYQVNRKNKKILSNEIKKTPSSTKDIQYNLY</sequence>
<dbReference type="EMBL" id="CAVMJV010000010">
    <property type="protein sequence ID" value="CAK5042416.1"/>
    <property type="molecule type" value="Genomic_DNA"/>
</dbReference>
<evidence type="ECO:0000313" key="2">
    <source>
        <dbReference type="Proteomes" id="UP001497535"/>
    </source>
</evidence>
<organism evidence="1 2">
    <name type="scientific">Meloidogyne enterolobii</name>
    <name type="common">Root-knot nematode worm</name>
    <name type="synonym">Meloidogyne mayaguensis</name>
    <dbReference type="NCBI Taxonomy" id="390850"/>
    <lineage>
        <taxon>Eukaryota</taxon>
        <taxon>Metazoa</taxon>
        <taxon>Ecdysozoa</taxon>
        <taxon>Nematoda</taxon>
        <taxon>Chromadorea</taxon>
        <taxon>Rhabditida</taxon>
        <taxon>Tylenchina</taxon>
        <taxon>Tylenchomorpha</taxon>
        <taxon>Tylenchoidea</taxon>
        <taxon>Meloidogynidae</taxon>
        <taxon>Meloidogyninae</taxon>
        <taxon>Meloidogyne</taxon>
    </lineage>
</organism>
<accession>A0ACB0YDL7</accession>
<evidence type="ECO:0000313" key="1">
    <source>
        <dbReference type="EMBL" id="CAK5042416.1"/>
    </source>
</evidence>
<keyword evidence="2" id="KW-1185">Reference proteome</keyword>
<comment type="caution">
    <text evidence="1">The sequence shown here is derived from an EMBL/GenBank/DDBJ whole genome shotgun (WGS) entry which is preliminary data.</text>
</comment>
<reference evidence="1" key="1">
    <citation type="submission" date="2023-11" db="EMBL/GenBank/DDBJ databases">
        <authorList>
            <person name="Poullet M."/>
        </authorList>
    </citation>
    <scope>NUCLEOTIDE SEQUENCE</scope>
    <source>
        <strain evidence="1">E1834</strain>
    </source>
</reference>
<protein>
    <submittedName>
        <fullName evidence="1">Uncharacterized protein</fullName>
    </submittedName>
</protein>